<dbReference type="Proteomes" id="UP000267536">
    <property type="component" value="Unassembled WGS sequence"/>
</dbReference>
<dbReference type="NCBIfam" id="TIGR00350">
    <property type="entry name" value="lytR_cpsA_psr"/>
    <property type="match status" value="1"/>
</dbReference>
<protein>
    <submittedName>
        <fullName evidence="5">LytR family transcriptional regulator</fullName>
    </submittedName>
</protein>
<dbReference type="PANTHER" id="PTHR33392:SF6">
    <property type="entry name" value="POLYISOPRENYL-TEICHOIC ACID--PEPTIDOGLYCAN TEICHOIC ACID TRANSFERASE TAGU"/>
    <property type="match status" value="1"/>
</dbReference>
<feature type="compositionally biased region" description="Basic residues" evidence="2">
    <location>
        <begin position="32"/>
        <end position="43"/>
    </location>
</feature>
<feature type="transmembrane region" description="Helical" evidence="3">
    <location>
        <begin position="50"/>
        <end position="72"/>
    </location>
</feature>
<dbReference type="EMBL" id="RKMH01000009">
    <property type="protein sequence ID" value="RPA59483.1"/>
    <property type="molecule type" value="Genomic_DNA"/>
</dbReference>
<dbReference type="InterPro" id="IPR004474">
    <property type="entry name" value="LytR_CpsA_psr"/>
</dbReference>
<dbReference type="Pfam" id="PF03816">
    <property type="entry name" value="LytR_cpsA_psr"/>
    <property type="match status" value="1"/>
</dbReference>
<name>A0A3N4G9N5_9ACTN</name>
<proteinExistence type="inferred from homology"/>
<evidence type="ECO:0000256" key="1">
    <source>
        <dbReference type="ARBA" id="ARBA00006068"/>
    </source>
</evidence>
<evidence type="ECO:0000256" key="3">
    <source>
        <dbReference type="SAM" id="Phobius"/>
    </source>
</evidence>
<feature type="compositionally biased region" description="Low complexity" evidence="2">
    <location>
        <begin position="1"/>
        <end position="11"/>
    </location>
</feature>
<dbReference type="PANTHER" id="PTHR33392">
    <property type="entry name" value="POLYISOPRENYL-TEICHOIC ACID--PEPTIDOGLYCAN TEICHOIC ACID TRANSFERASE TAGU"/>
    <property type="match status" value="1"/>
</dbReference>
<evidence type="ECO:0000313" key="6">
    <source>
        <dbReference type="Proteomes" id="UP000267536"/>
    </source>
</evidence>
<keyword evidence="6" id="KW-1185">Reference proteome</keyword>
<dbReference type="Gene3D" id="3.40.630.190">
    <property type="entry name" value="LCP protein"/>
    <property type="match status" value="1"/>
</dbReference>
<evidence type="ECO:0000259" key="4">
    <source>
        <dbReference type="Pfam" id="PF03816"/>
    </source>
</evidence>
<comment type="caution">
    <text evidence="5">The sequence shown here is derived from an EMBL/GenBank/DDBJ whole genome shotgun (WGS) entry which is preliminary data.</text>
</comment>
<feature type="region of interest" description="Disordered" evidence="2">
    <location>
        <begin position="1"/>
        <end position="43"/>
    </location>
</feature>
<dbReference type="OrthoDB" id="9782542at2"/>
<reference evidence="5 6" key="1">
    <citation type="submission" date="2018-11" db="EMBL/GenBank/DDBJ databases">
        <title>Draft genome sequence of Gordonia sp. RS15-1S isolated from rice stems.</title>
        <authorList>
            <person name="Muangham S."/>
        </authorList>
    </citation>
    <scope>NUCLEOTIDE SEQUENCE [LARGE SCALE GENOMIC DNA]</scope>
    <source>
        <strain evidence="5 6">RS15-1S</strain>
    </source>
</reference>
<feature type="compositionally biased region" description="Basic and acidic residues" evidence="2">
    <location>
        <begin position="12"/>
        <end position="31"/>
    </location>
</feature>
<evidence type="ECO:0000256" key="2">
    <source>
        <dbReference type="SAM" id="MobiDB-lite"/>
    </source>
</evidence>
<feature type="domain" description="Cell envelope-related transcriptional attenuator" evidence="4">
    <location>
        <begin position="125"/>
        <end position="267"/>
    </location>
</feature>
<gene>
    <name evidence="5" type="ORF">EF294_13445</name>
</gene>
<keyword evidence="3" id="KW-0472">Membrane</keyword>
<keyword evidence="3" id="KW-1133">Transmembrane helix</keyword>
<sequence>MPAQSRSASDAPPRRPRPDAPRPVAPKEPDRRKRALRRPRGTRRLTRRRVGTILLVLLLVLVITPVALMFYYDSKLHRVDALAPYAGKPASTPGTTWLIVGTDARSGLTEEQRKQLSTGDDSGARTDTMMLIYKPPSGKATIISIPRDLYVPIPGQGSHKINAAFNFGGPTLLIQTVEGLSGVHIDHYAEIGFGGFDTLVDAVGGVHMCIDTPLRDPKAGLNLKAGCQTLNGTQALGFVRTRAFADADLVRVQNQRKFLAALMAKATSPSVLLNPFRLFPLVNGTVDTLTVDNGTHVWDLAQLAWWLRSSPQTITTPNGGPVDTDDGSSLAVDDTTTQFFDTLRRGRQIPQEYLNQPAG</sequence>
<keyword evidence="3" id="KW-0812">Transmembrane</keyword>
<dbReference type="InterPro" id="IPR050922">
    <property type="entry name" value="LytR/CpsA/Psr_CW_biosynth"/>
</dbReference>
<evidence type="ECO:0000313" key="5">
    <source>
        <dbReference type="EMBL" id="RPA59483.1"/>
    </source>
</evidence>
<dbReference type="AlphaFoldDB" id="A0A3N4G9N5"/>
<accession>A0A3N4G9N5</accession>
<organism evidence="5 6">
    <name type="scientific">Gordonia oryzae</name>
    <dbReference type="NCBI Taxonomy" id="2487349"/>
    <lineage>
        <taxon>Bacteria</taxon>
        <taxon>Bacillati</taxon>
        <taxon>Actinomycetota</taxon>
        <taxon>Actinomycetes</taxon>
        <taxon>Mycobacteriales</taxon>
        <taxon>Gordoniaceae</taxon>
        <taxon>Gordonia</taxon>
    </lineage>
</organism>
<comment type="similarity">
    <text evidence="1">Belongs to the LytR/CpsA/Psr (LCP) family.</text>
</comment>